<name>A0AAJ6QM50_9ACAR</name>
<comment type="subcellular location">
    <subcellularLocation>
        <location evidence="6">Nucleus</location>
        <location evidence="6">Nucleolus</location>
    </subcellularLocation>
</comment>
<evidence type="ECO:0000256" key="4">
    <source>
        <dbReference type="ARBA" id="ARBA00023242"/>
    </source>
</evidence>
<dbReference type="GeneID" id="100905946"/>
<dbReference type="RefSeq" id="XP_003737253.1">
    <property type="nucleotide sequence ID" value="XM_003737205.1"/>
</dbReference>
<keyword evidence="4 6" id="KW-0539">Nucleus</keyword>
<evidence type="ECO:0000256" key="2">
    <source>
        <dbReference type="ARBA" id="ARBA00022552"/>
    </source>
</evidence>
<dbReference type="KEGG" id="goe:100905946"/>
<keyword evidence="2" id="KW-0698">rRNA processing</keyword>
<dbReference type="GO" id="GO:0006364">
    <property type="term" value="P:rRNA processing"/>
    <property type="evidence" value="ECO:0007669"/>
    <property type="project" value="UniProtKB-KW"/>
</dbReference>
<evidence type="ECO:0000256" key="1">
    <source>
        <dbReference type="ARBA" id="ARBA00010800"/>
    </source>
</evidence>
<dbReference type="PANTHER" id="PTHR48414">
    <property type="entry name" value="POP5 HOMOLOG, RIBONUCLEASE P_MRP SUBUNIT"/>
    <property type="match status" value="1"/>
</dbReference>
<proteinExistence type="inferred from homology"/>
<dbReference type="Pfam" id="PF01900">
    <property type="entry name" value="RNase_P_Rpp14"/>
    <property type="match status" value="1"/>
</dbReference>
<dbReference type="GO" id="GO:0005730">
    <property type="term" value="C:nucleolus"/>
    <property type="evidence" value="ECO:0007669"/>
    <property type="project" value="UniProtKB-SubCell"/>
</dbReference>
<evidence type="ECO:0000313" key="8">
    <source>
        <dbReference type="RefSeq" id="XP_003737253.1"/>
    </source>
</evidence>
<organism evidence="7 8">
    <name type="scientific">Galendromus occidentalis</name>
    <name type="common">western predatory mite</name>
    <dbReference type="NCBI Taxonomy" id="34638"/>
    <lineage>
        <taxon>Eukaryota</taxon>
        <taxon>Metazoa</taxon>
        <taxon>Ecdysozoa</taxon>
        <taxon>Arthropoda</taxon>
        <taxon>Chelicerata</taxon>
        <taxon>Arachnida</taxon>
        <taxon>Acari</taxon>
        <taxon>Parasitiformes</taxon>
        <taxon>Mesostigmata</taxon>
        <taxon>Gamasina</taxon>
        <taxon>Phytoseioidea</taxon>
        <taxon>Phytoseiidae</taxon>
        <taxon>Typhlodrominae</taxon>
        <taxon>Galendromus</taxon>
    </lineage>
</organism>
<keyword evidence="7" id="KW-1185">Reference proteome</keyword>
<reference evidence="8" key="1">
    <citation type="submission" date="2025-08" db="UniProtKB">
        <authorList>
            <consortium name="RefSeq"/>
        </authorList>
    </citation>
    <scope>IDENTIFICATION</scope>
</reference>
<dbReference type="Gene3D" id="3.30.70.3250">
    <property type="entry name" value="Ribonuclease P, Pop5 subunit"/>
    <property type="match status" value="1"/>
</dbReference>
<dbReference type="InterPro" id="IPR038085">
    <property type="entry name" value="Rnp2-like_sf"/>
</dbReference>
<dbReference type="InterPro" id="IPR002759">
    <property type="entry name" value="Pop5/Rpp14/Rnp2-like"/>
</dbReference>
<keyword evidence="3 6" id="KW-0819">tRNA processing</keyword>
<dbReference type="SUPFAM" id="SSF160350">
    <property type="entry name" value="Rnp2-like"/>
    <property type="match status" value="1"/>
</dbReference>
<evidence type="ECO:0000256" key="5">
    <source>
        <dbReference type="ARBA" id="ARBA00044198"/>
    </source>
</evidence>
<comment type="similarity">
    <text evidence="1 6">Belongs to the eukaryotic/archaeal RNase P protein component 2 family.</text>
</comment>
<dbReference type="Proteomes" id="UP000694867">
    <property type="component" value="Unplaced"/>
</dbReference>
<sequence length="151" mass="16698">MVRTRQRYMLCKLVHKSGNKFCVFGHTQNEVEEAVRNKIQKMYGAYGAAICREVTVKYLHAASGTVILRFAPPGQRIVGGAVTNTSIGDFHFTICQVAGTGRTVTKKLIRMLKLDIIEAQALYSSADREKSEKSLSELIGKIESGESAIPY</sequence>
<dbReference type="InterPro" id="IPR016819">
    <property type="entry name" value="RNase_P/MRP_POP5"/>
</dbReference>
<protein>
    <recommendedName>
        <fullName evidence="5 6">Ribonuclease P/MRP protein subunit POP5</fullName>
    </recommendedName>
</protein>
<evidence type="ECO:0000256" key="3">
    <source>
        <dbReference type="ARBA" id="ARBA00022694"/>
    </source>
</evidence>
<gene>
    <name evidence="8" type="primary">LOC100905946</name>
</gene>
<accession>A0AAJ6QM50</accession>
<dbReference type="GO" id="GO:0030677">
    <property type="term" value="C:ribonuclease P complex"/>
    <property type="evidence" value="ECO:0007669"/>
    <property type="project" value="InterPro"/>
</dbReference>
<dbReference type="PIRSF" id="PIRSF023803">
    <property type="entry name" value="Ribonuclease_P_prd"/>
    <property type="match status" value="1"/>
</dbReference>
<dbReference type="AlphaFoldDB" id="A0AAJ6QM50"/>
<evidence type="ECO:0000256" key="6">
    <source>
        <dbReference type="PIRNR" id="PIRNR023803"/>
    </source>
</evidence>
<dbReference type="PANTHER" id="PTHR48414:SF1">
    <property type="entry name" value="POP5 HOMOLOG, RIBONUCLEASE P_MRP SUBUNIT"/>
    <property type="match status" value="1"/>
</dbReference>
<comment type="function">
    <text evidence="6">Component of ribonuclease P, a protein complex that generates mature tRNA molecules by cleaving their 5'-ends.</text>
</comment>
<dbReference type="GO" id="GO:0001682">
    <property type="term" value="P:tRNA 5'-leader removal"/>
    <property type="evidence" value="ECO:0007669"/>
    <property type="project" value="InterPro"/>
</dbReference>
<evidence type="ECO:0000313" key="7">
    <source>
        <dbReference type="Proteomes" id="UP000694867"/>
    </source>
</evidence>
<dbReference type="GO" id="GO:0033204">
    <property type="term" value="F:ribonuclease P RNA binding"/>
    <property type="evidence" value="ECO:0007669"/>
    <property type="project" value="InterPro"/>
</dbReference>